<proteinExistence type="predicted"/>
<dbReference type="AlphaFoldDB" id="A0AAX6ENA4"/>
<dbReference type="PANTHER" id="PTHR16057">
    <property type="entry name" value="WINS1, 2 PROTEIN"/>
    <property type="match status" value="1"/>
</dbReference>
<evidence type="ECO:0000259" key="3">
    <source>
        <dbReference type="Pfam" id="PF14695"/>
    </source>
</evidence>
<keyword evidence="5" id="KW-1185">Reference proteome</keyword>
<evidence type="ECO:0000259" key="2">
    <source>
        <dbReference type="Pfam" id="PF14694"/>
    </source>
</evidence>
<reference evidence="4" key="1">
    <citation type="journal article" date="2023" name="GigaByte">
        <title>Genome assembly of the bearded iris, Iris pallida Lam.</title>
        <authorList>
            <person name="Bruccoleri R.E."/>
            <person name="Oakeley E.J."/>
            <person name="Faust A.M.E."/>
            <person name="Altorfer M."/>
            <person name="Dessus-Babus S."/>
            <person name="Burckhardt D."/>
            <person name="Oertli M."/>
            <person name="Naumann U."/>
            <person name="Petersen F."/>
            <person name="Wong J."/>
        </authorList>
    </citation>
    <scope>NUCLEOTIDE SEQUENCE</scope>
    <source>
        <strain evidence="4">GSM-AAB239-AS_SAM_17_03QT</strain>
    </source>
</reference>
<feature type="domain" description="Protein Lines C-terminal" evidence="3">
    <location>
        <begin position="668"/>
        <end position="703"/>
    </location>
</feature>
<dbReference type="Proteomes" id="UP001140949">
    <property type="component" value="Unassembled WGS sequence"/>
</dbReference>
<accession>A0AAX6ENA4</accession>
<feature type="region of interest" description="Disordered" evidence="1">
    <location>
        <begin position="259"/>
        <end position="279"/>
    </location>
</feature>
<dbReference type="EMBL" id="JANAVB010035418">
    <property type="protein sequence ID" value="KAJ6805428.1"/>
    <property type="molecule type" value="Genomic_DNA"/>
</dbReference>
<dbReference type="Pfam" id="PF14694">
    <property type="entry name" value="LINES_N"/>
    <property type="match status" value="1"/>
</dbReference>
<evidence type="ECO:0000313" key="4">
    <source>
        <dbReference type="EMBL" id="KAJ6805428.1"/>
    </source>
</evidence>
<evidence type="ECO:0000313" key="5">
    <source>
        <dbReference type="Proteomes" id="UP001140949"/>
    </source>
</evidence>
<evidence type="ECO:0008006" key="6">
    <source>
        <dbReference type="Google" id="ProtNLM"/>
    </source>
</evidence>
<dbReference type="InterPro" id="IPR029415">
    <property type="entry name" value="Lines_C"/>
</dbReference>
<evidence type="ECO:0000256" key="1">
    <source>
        <dbReference type="SAM" id="MobiDB-lite"/>
    </source>
</evidence>
<feature type="domain" description="Protein Lines N-terminal" evidence="2">
    <location>
        <begin position="497"/>
        <end position="605"/>
    </location>
</feature>
<feature type="compositionally biased region" description="Basic and acidic residues" evidence="1">
    <location>
        <begin position="264"/>
        <end position="276"/>
    </location>
</feature>
<reference evidence="4" key="2">
    <citation type="submission" date="2023-04" db="EMBL/GenBank/DDBJ databases">
        <authorList>
            <person name="Bruccoleri R.E."/>
            <person name="Oakeley E.J."/>
            <person name="Faust A.-M."/>
            <person name="Dessus-Babus S."/>
            <person name="Altorfer M."/>
            <person name="Burckhardt D."/>
            <person name="Oertli M."/>
            <person name="Naumann U."/>
            <person name="Petersen F."/>
            <person name="Wong J."/>
        </authorList>
    </citation>
    <scope>NUCLEOTIDE SEQUENCE</scope>
    <source>
        <strain evidence="4">GSM-AAB239-AS_SAM_17_03QT</strain>
        <tissue evidence="4">Leaf</tissue>
    </source>
</reference>
<name>A0AAX6ENA4_IRIPA</name>
<dbReference type="InterPro" id="IPR032794">
    <property type="entry name" value="LINES_N"/>
</dbReference>
<dbReference type="PANTHER" id="PTHR16057:SF1">
    <property type="entry name" value="PROTEIN LINES HOMOLOG 1"/>
    <property type="match status" value="1"/>
</dbReference>
<gene>
    <name evidence="4" type="ORF">M6B38_180435</name>
</gene>
<organism evidence="4 5">
    <name type="scientific">Iris pallida</name>
    <name type="common">Sweet iris</name>
    <dbReference type="NCBI Taxonomy" id="29817"/>
    <lineage>
        <taxon>Eukaryota</taxon>
        <taxon>Viridiplantae</taxon>
        <taxon>Streptophyta</taxon>
        <taxon>Embryophyta</taxon>
        <taxon>Tracheophyta</taxon>
        <taxon>Spermatophyta</taxon>
        <taxon>Magnoliopsida</taxon>
        <taxon>Liliopsida</taxon>
        <taxon>Asparagales</taxon>
        <taxon>Iridaceae</taxon>
        <taxon>Iridoideae</taxon>
        <taxon>Irideae</taxon>
        <taxon>Iris</taxon>
    </lineage>
</organism>
<sequence>MAVSVPKAPALAIAGICDMITASLLPIIEPNPSLVTEEIEKNMLLSLSLVHRKIKQLELEEETLSQSEKVFVLNSNHGHYCCRHQDQASICLQNIVINMVSFLSIDNRFVQHVSGNIFVSISIFLTKHGSRWVEFILLLWISLEAAISSTNSSSLLCSAVEPIVRLDENLFPLYPPSVVELFGKEDKGSDFTRFIEVLQSRLANTNWHMVTAIFRILRNILKSLKRENDDLEEAFVNLAVPFLTKMPWDLFAKIHVSQSHRNPKKSDNDVLPDKNKGSNGTKGVLLGSVLQLFCSLVERNDPEDSEDGPLGDCAVYSKFAHVLPKLLHCCFSEHLRHKDKCISQYLLHKLLISMNRLSCYNEWRYSHPALWLKLLRRYFGDLLSKSISDYDANSQNCLEGSPFLASIDDAYTCPGHLQRQLIFLLLKCCVTLSHTKEIGKGCACSAETPYFTTGLQLCSENCCLIGLLELSEWLQRFGFLQMLKDGEDYLKACSSFALSFLQLYMEEDDMLFAMLLLLLDVPFASWQIKRSANDESPDKVERDVSFHIANIFNPIHLFHLFLLSLHYDHLVLVDYLISKDTGVHCVQYLLRLLRLICQSWSIFAEFSTRGSGTDPNCQKRRKISVNKNCNEILGSFSSSSSVVTRQFMPRQKSRCSHKNISLHSFEKAKECLVSLKRSVADMHQKSLFPYNPRALLKSLARFEDLCLQ</sequence>
<comment type="caution">
    <text evidence="4">The sequence shown here is derived from an EMBL/GenBank/DDBJ whole genome shotgun (WGS) entry which is preliminary data.</text>
</comment>
<protein>
    <recommendedName>
        <fullName evidence="6">Protein Lines C-terminal domain-containing protein</fullName>
    </recommendedName>
</protein>
<dbReference type="InterPro" id="IPR024875">
    <property type="entry name" value="Protein_Lines"/>
</dbReference>
<dbReference type="Pfam" id="PF14695">
    <property type="entry name" value="LINES_C"/>
    <property type="match status" value="1"/>
</dbReference>